<evidence type="ECO:0000259" key="7">
    <source>
        <dbReference type="PROSITE" id="PS50089"/>
    </source>
</evidence>
<dbReference type="InterPro" id="IPR000315">
    <property type="entry name" value="Znf_B-box"/>
</dbReference>
<dbReference type="PROSITE" id="PS50119">
    <property type="entry name" value="ZF_BBOX"/>
    <property type="match status" value="1"/>
</dbReference>
<protein>
    <submittedName>
        <fullName evidence="11">E3 ubiquitin-protein ligase TRIM50</fullName>
    </submittedName>
</protein>
<feature type="non-terminal residue" evidence="11">
    <location>
        <position position="1"/>
    </location>
</feature>
<proteinExistence type="predicted"/>
<dbReference type="InterPro" id="IPR017907">
    <property type="entry name" value="Znf_RING_CS"/>
</dbReference>
<dbReference type="SMART" id="SM00589">
    <property type="entry name" value="PRY"/>
    <property type="match status" value="1"/>
</dbReference>
<dbReference type="FunFam" id="2.60.120.920:FF:000004">
    <property type="entry name" value="Butyrophilin subfamily 1 member A1"/>
    <property type="match status" value="1"/>
</dbReference>
<feature type="coiled-coil region" evidence="5">
    <location>
        <begin position="248"/>
        <end position="278"/>
    </location>
</feature>
<reference evidence="11" key="1">
    <citation type="submission" date="2025-08" db="UniProtKB">
        <authorList>
            <consortium name="RefSeq"/>
        </authorList>
    </citation>
    <scope>IDENTIFICATION</scope>
</reference>
<dbReference type="Pfam" id="PF13765">
    <property type="entry name" value="PRY"/>
    <property type="match status" value="1"/>
</dbReference>
<dbReference type="SUPFAM" id="SSF49899">
    <property type="entry name" value="Concanavalin A-like lectins/glucanases"/>
    <property type="match status" value="1"/>
</dbReference>
<dbReference type="Gene3D" id="3.30.40.10">
    <property type="entry name" value="Zinc/RING finger domain, C3HC4 (zinc finger)"/>
    <property type="match status" value="1"/>
</dbReference>
<feature type="transmembrane region" description="Helical" evidence="6">
    <location>
        <begin position="6"/>
        <end position="39"/>
    </location>
</feature>
<feature type="domain" description="RING-type" evidence="7">
    <location>
        <begin position="56"/>
        <end position="97"/>
    </location>
</feature>
<evidence type="ECO:0000256" key="5">
    <source>
        <dbReference type="SAM" id="Coils"/>
    </source>
</evidence>
<dbReference type="Pfam" id="PF00643">
    <property type="entry name" value="zf-B_box"/>
    <property type="match status" value="1"/>
</dbReference>
<sequence>VSLVLVLLVVVILVFIVLLVLVPVFPVVLVLALLVLVLLISVDMERLQSLEDQLRCPVCLDVFTEPLLLQCGHSYCRCCVRSLTMDLLGQLQCPVCRCSVDGDSPPPNVSLARIIEALQEVSVSGGAQKELCPQHHNPLSLYCEDERSVICGLCGSIGAHRGHKITPVTSVYSRMKEDISCLMTEFQNQKRKLEDQICKMAYNKSRITNESDVLKWVVRKEFGELRRCLEVEEAGFMQQVETSAAILISSLQNQTDQLNLNLSRLQEAENTLQDLSNEGHLDFIVKYGSIAPRFREIQELQNKKERVFSSLNFKTDFNHNDIKLTVWKRLQRKVQPAPELLRLDPQTAHPMLELHGDTAVSCGALLRRLPDNPERFSYSYCVLANPGFSSGKHYWEVEVAKKPKWRLGLIKGTANRKAKLGKSPESGVWLIGLKDGVYEAFTSPRVVLPLSSPPRRLGLFLDYEGRVLTFYNSDSPDELGFIYSFRLEVQGKVYPLLDVCWHDRGHNKQPLVLPQPHREHLLPSLVFPQPLREDLLLQPKKHDDKFTASETQQA</sequence>
<evidence type="ECO:0000256" key="4">
    <source>
        <dbReference type="PROSITE-ProRule" id="PRU00024"/>
    </source>
</evidence>
<dbReference type="InterPro" id="IPR050143">
    <property type="entry name" value="TRIM/RBCC"/>
</dbReference>
<dbReference type="Gene3D" id="3.30.160.60">
    <property type="entry name" value="Classic Zinc Finger"/>
    <property type="match status" value="1"/>
</dbReference>
<dbReference type="CTD" id="563047"/>
<name>A0A6P8VXI3_GYMAC</name>
<keyword evidence="5" id="KW-0175">Coiled coil</keyword>
<dbReference type="Pfam" id="PF00622">
    <property type="entry name" value="SPRY"/>
    <property type="match status" value="1"/>
</dbReference>
<dbReference type="OrthoDB" id="6105938at2759"/>
<dbReference type="PROSITE" id="PS50089">
    <property type="entry name" value="ZF_RING_2"/>
    <property type="match status" value="1"/>
</dbReference>
<dbReference type="InterPro" id="IPR043136">
    <property type="entry name" value="B30.2/SPRY_sf"/>
</dbReference>
<organism evidence="10 11">
    <name type="scientific">Gymnodraco acuticeps</name>
    <name type="common">Antarctic dragonfish</name>
    <dbReference type="NCBI Taxonomy" id="8218"/>
    <lineage>
        <taxon>Eukaryota</taxon>
        <taxon>Metazoa</taxon>
        <taxon>Chordata</taxon>
        <taxon>Craniata</taxon>
        <taxon>Vertebrata</taxon>
        <taxon>Euteleostomi</taxon>
        <taxon>Actinopterygii</taxon>
        <taxon>Neopterygii</taxon>
        <taxon>Teleostei</taxon>
        <taxon>Neoteleostei</taxon>
        <taxon>Acanthomorphata</taxon>
        <taxon>Eupercaria</taxon>
        <taxon>Perciformes</taxon>
        <taxon>Notothenioidei</taxon>
        <taxon>Bathydraconidae</taxon>
        <taxon>Gymnodraco</taxon>
    </lineage>
</organism>
<keyword evidence="3" id="KW-0862">Zinc</keyword>
<dbReference type="PANTHER" id="PTHR24103">
    <property type="entry name" value="E3 UBIQUITIN-PROTEIN LIGASE TRIM"/>
    <property type="match status" value="1"/>
</dbReference>
<evidence type="ECO:0000256" key="6">
    <source>
        <dbReference type="SAM" id="Phobius"/>
    </source>
</evidence>
<evidence type="ECO:0000313" key="11">
    <source>
        <dbReference type="RefSeq" id="XP_034080382.1"/>
    </source>
</evidence>
<keyword evidence="2 4" id="KW-0863">Zinc-finger</keyword>
<dbReference type="CDD" id="cd19787">
    <property type="entry name" value="Bbox2_TRIM50-like"/>
    <property type="match status" value="1"/>
</dbReference>
<dbReference type="GeneID" id="117551579"/>
<evidence type="ECO:0000256" key="2">
    <source>
        <dbReference type="ARBA" id="ARBA00022771"/>
    </source>
</evidence>
<keyword evidence="10" id="KW-1185">Reference proteome</keyword>
<dbReference type="PROSITE" id="PS00518">
    <property type="entry name" value="ZF_RING_1"/>
    <property type="match status" value="1"/>
</dbReference>
<dbReference type="InterPro" id="IPR013083">
    <property type="entry name" value="Znf_RING/FYVE/PHD"/>
</dbReference>
<keyword evidence="6" id="KW-0472">Membrane</keyword>
<dbReference type="PROSITE" id="PS50188">
    <property type="entry name" value="B302_SPRY"/>
    <property type="match status" value="1"/>
</dbReference>
<feature type="domain" description="B box-type" evidence="8">
    <location>
        <begin position="127"/>
        <end position="168"/>
    </location>
</feature>
<dbReference type="KEGG" id="gacu:117551579"/>
<dbReference type="InterPro" id="IPR003877">
    <property type="entry name" value="SPRY_dom"/>
</dbReference>
<dbReference type="InterPro" id="IPR013320">
    <property type="entry name" value="ConA-like_dom_sf"/>
</dbReference>
<accession>A0A6P8VXI3</accession>
<dbReference type="RefSeq" id="XP_034080382.1">
    <property type="nucleotide sequence ID" value="XM_034224491.1"/>
</dbReference>
<evidence type="ECO:0000259" key="8">
    <source>
        <dbReference type="PROSITE" id="PS50119"/>
    </source>
</evidence>
<dbReference type="InterPro" id="IPR003879">
    <property type="entry name" value="Butyrophylin_SPRY"/>
</dbReference>
<dbReference type="AlphaFoldDB" id="A0A6P8VXI3"/>
<gene>
    <name evidence="11" type="primary">btr01</name>
</gene>
<keyword evidence="1" id="KW-0479">Metal-binding</keyword>
<evidence type="ECO:0000256" key="3">
    <source>
        <dbReference type="ARBA" id="ARBA00022833"/>
    </source>
</evidence>
<dbReference type="SMART" id="SM00336">
    <property type="entry name" value="BBOX"/>
    <property type="match status" value="1"/>
</dbReference>
<dbReference type="SUPFAM" id="SSF57850">
    <property type="entry name" value="RING/U-box"/>
    <property type="match status" value="1"/>
</dbReference>
<dbReference type="Proteomes" id="UP000515161">
    <property type="component" value="Unplaced"/>
</dbReference>
<dbReference type="InterPro" id="IPR027370">
    <property type="entry name" value="Znf-RING_euk"/>
</dbReference>
<dbReference type="PRINTS" id="PR01407">
    <property type="entry name" value="BUTYPHLNCDUF"/>
</dbReference>
<dbReference type="SUPFAM" id="SSF57845">
    <property type="entry name" value="B-box zinc-binding domain"/>
    <property type="match status" value="1"/>
</dbReference>
<dbReference type="Gene3D" id="2.60.120.920">
    <property type="match status" value="1"/>
</dbReference>
<dbReference type="GO" id="GO:0008270">
    <property type="term" value="F:zinc ion binding"/>
    <property type="evidence" value="ECO:0007669"/>
    <property type="project" value="UniProtKB-KW"/>
</dbReference>
<dbReference type="SMART" id="SM00184">
    <property type="entry name" value="RING"/>
    <property type="match status" value="1"/>
</dbReference>
<evidence type="ECO:0000259" key="9">
    <source>
        <dbReference type="PROSITE" id="PS50188"/>
    </source>
</evidence>
<evidence type="ECO:0000256" key="1">
    <source>
        <dbReference type="ARBA" id="ARBA00022723"/>
    </source>
</evidence>
<dbReference type="SMART" id="SM00449">
    <property type="entry name" value="SPRY"/>
    <property type="match status" value="1"/>
</dbReference>
<dbReference type="InterPro" id="IPR006574">
    <property type="entry name" value="PRY"/>
</dbReference>
<dbReference type="Pfam" id="PF13445">
    <property type="entry name" value="zf-RING_UBOX"/>
    <property type="match status" value="1"/>
</dbReference>
<evidence type="ECO:0000313" key="10">
    <source>
        <dbReference type="Proteomes" id="UP000515161"/>
    </source>
</evidence>
<feature type="domain" description="B30.2/SPRY" evidence="9">
    <location>
        <begin position="321"/>
        <end position="518"/>
    </location>
</feature>
<keyword evidence="6" id="KW-1133">Transmembrane helix</keyword>
<dbReference type="InterPro" id="IPR001841">
    <property type="entry name" value="Znf_RING"/>
</dbReference>
<keyword evidence="6" id="KW-0812">Transmembrane</keyword>
<dbReference type="InParanoid" id="A0A6P8VXI3"/>
<dbReference type="InterPro" id="IPR001870">
    <property type="entry name" value="B30.2/SPRY"/>
</dbReference>